<evidence type="ECO:0000256" key="1">
    <source>
        <dbReference type="ARBA" id="ARBA00005591"/>
    </source>
</evidence>
<dbReference type="PANTHER" id="PTHR43774">
    <property type="entry name" value="PEPTIDE METHIONINE SULFOXIDE REDUCTASE"/>
    <property type="match status" value="1"/>
</dbReference>
<evidence type="ECO:0000313" key="8">
    <source>
        <dbReference type="Proteomes" id="UP000820818"/>
    </source>
</evidence>
<organism evidence="7 8">
    <name type="scientific">Daphnia sinensis</name>
    <dbReference type="NCBI Taxonomy" id="1820382"/>
    <lineage>
        <taxon>Eukaryota</taxon>
        <taxon>Metazoa</taxon>
        <taxon>Ecdysozoa</taxon>
        <taxon>Arthropoda</taxon>
        <taxon>Crustacea</taxon>
        <taxon>Branchiopoda</taxon>
        <taxon>Diplostraca</taxon>
        <taxon>Cladocera</taxon>
        <taxon>Anomopoda</taxon>
        <taxon>Daphniidae</taxon>
        <taxon>Daphnia</taxon>
        <taxon>Daphnia similis group</taxon>
    </lineage>
</organism>
<dbReference type="InterPro" id="IPR036509">
    <property type="entry name" value="Met_Sox_Rdtase_MsrA_sf"/>
</dbReference>
<feature type="compositionally biased region" description="Basic and acidic residues" evidence="5">
    <location>
        <begin position="107"/>
        <end position="117"/>
    </location>
</feature>
<evidence type="ECO:0000259" key="6">
    <source>
        <dbReference type="Pfam" id="PF01625"/>
    </source>
</evidence>
<evidence type="ECO:0000256" key="3">
    <source>
        <dbReference type="ARBA" id="ARBA00023002"/>
    </source>
</evidence>
<evidence type="ECO:0000313" key="7">
    <source>
        <dbReference type="EMBL" id="KAI9550195.1"/>
    </source>
</evidence>
<dbReference type="SUPFAM" id="SSF55068">
    <property type="entry name" value="Peptide methionine sulfoxide reductase"/>
    <property type="match status" value="1"/>
</dbReference>
<evidence type="ECO:0000256" key="5">
    <source>
        <dbReference type="SAM" id="MobiDB-lite"/>
    </source>
</evidence>
<comment type="similarity">
    <text evidence="1">Belongs to the MsrA Met sulfoxide reductase family.</text>
</comment>
<accession>A0AAD5KTR2</accession>
<keyword evidence="8" id="KW-1185">Reference proteome</keyword>
<dbReference type="AlphaFoldDB" id="A0AAD5KTR2"/>
<comment type="caution">
    <text evidence="7">The sequence shown here is derived from an EMBL/GenBank/DDBJ whole genome shotgun (WGS) entry which is preliminary data.</text>
</comment>
<evidence type="ECO:0000256" key="4">
    <source>
        <dbReference type="ARBA" id="ARBA00030643"/>
    </source>
</evidence>
<gene>
    <name evidence="7" type="ORF">GHT06_003567</name>
</gene>
<evidence type="ECO:0000256" key="2">
    <source>
        <dbReference type="ARBA" id="ARBA00012502"/>
    </source>
</evidence>
<dbReference type="Pfam" id="PF01625">
    <property type="entry name" value="PMSR"/>
    <property type="match status" value="1"/>
</dbReference>
<dbReference type="EC" id="1.8.4.11" evidence="2"/>
<dbReference type="Gene3D" id="3.30.1060.10">
    <property type="entry name" value="Peptide methionine sulphoxide reductase MsrA"/>
    <property type="match status" value="1"/>
</dbReference>
<dbReference type="InterPro" id="IPR029756">
    <property type="entry name" value="MTH1187/YkoF-like"/>
</dbReference>
<dbReference type="GO" id="GO:0008113">
    <property type="term" value="F:peptide-methionine (S)-S-oxide reductase activity"/>
    <property type="evidence" value="ECO:0007669"/>
    <property type="project" value="UniProtKB-EC"/>
</dbReference>
<name>A0AAD5KTR2_9CRUS</name>
<dbReference type="SUPFAM" id="SSF89957">
    <property type="entry name" value="MTH1187/YkoF-like"/>
    <property type="match status" value="1"/>
</dbReference>
<feature type="compositionally biased region" description="Low complexity" evidence="5">
    <location>
        <begin position="118"/>
        <end position="129"/>
    </location>
</feature>
<protein>
    <recommendedName>
        <fullName evidence="2">peptide-methionine (S)-S-oxide reductase</fullName>
        <ecNumber evidence="2">1.8.4.11</ecNumber>
    </recommendedName>
    <alternativeName>
        <fullName evidence="4">Peptide-methionine (S)-S-oxide reductase</fullName>
    </alternativeName>
</protein>
<dbReference type="InterPro" id="IPR002569">
    <property type="entry name" value="Met_Sox_Rdtase_MsrA_dom"/>
</dbReference>
<dbReference type="Proteomes" id="UP000820818">
    <property type="component" value="Unassembled WGS sequence"/>
</dbReference>
<feature type="domain" description="Peptide methionine sulphoxide reductase MsrA" evidence="6">
    <location>
        <begin position="43"/>
        <end position="122"/>
    </location>
</feature>
<keyword evidence="3" id="KW-0560">Oxidoreductase</keyword>
<dbReference type="EMBL" id="WJBH02000178">
    <property type="protein sequence ID" value="KAI9550195.1"/>
    <property type="molecule type" value="Genomic_DNA"/>
</dbReference>
<proteinExistence type="inferred from homology"/>
<feature type="region of interest" description="Disordered" evidence="5">
    <location>
        <begin position="107"/>
        <end position="132"/>
    </location>
</feature>
<sequence>MEGTQDELMAIAKDAQQAVLDAGADEVLVYYRMQIRKEKDRSQRGKTSHKEAVQIKFNPEVISYAELVDIFWQTYDPTDIGGSFFDRGTQYESAIFFHSAEQKKVAEESKSALDKAKNSQNPSQLPSSNTPISTLRRIITKITTKKIQPNTTPIELDRVEMLSSRHIGPNSAKIPTPKNQKNRSKKTLLTYNTKSPWRMQPSMHFKMNTTAIKKLEFTSASCREHRYLAAKTSTNLVRDGLAFPSPSMQG</sequence>
<dbReference type="PANTHER" id="PTHR43774:SF1">
    <property type="entry name" value="PEPTIDE METHIONINE SULFOXIDE REDUCTASE MSRA 2"/>
    <property type="match status" value="1"/>
</dbReference>
<reference evidence="7" key="1">
    <citation type="submission" date="2022-05" db="EMBL/GenBank/DDBJ databases">
        <title>A multi-omics perspective on studying reproductive biology in Daphnia sinensis.</title>
        <authorList>
            <person name="Jia J."/>
        </authorList>
    </citation>
    <scope>NUCLEOTIDE SEQUENCE</scope>
    <source>
        <strain evidence="7">WSL</strain>
    </source>
</reference>